<accession>A0A222YX14</accession>
<evidence type="ECO:0000313" key="2">
    <source>
        <dbReference type="EMBL" id="ASR76242.1"/>
    </source>
</evidence>
<dbReference type="CDD" id="cd04183">
    <property type="entry name" value="GT2_BcE_like"/>
    <property type="match status" value="1"/>
</dbReference>
<dbReference type="InterPro" id="IPR005835">
    <property type="entry name" value="NTP_transferase_dom"/>
</dbReference>
<reference evidence="2 3" key="1">
    <citation type="submission" date="2017-06" db="EMBL/GenBank/DDBJ databases">
        <authorList>
            <person name="Kim H.J."/>
            <person name="Triplett B.A."/>
        </authorList>
    </citation>
    <scope>NUCLEOTIDE SEQUENCE [LARGE SCALE GENOMIC DNA]</scope>
</reference>
<dbReference type="PANTHER" id="PTHR30345">
    <property type="entry name" value="RIBOSE-5-PHOSPHATE ISOMERASE B"/>
    <property type="match status" value="1"/>
</dbReference>
<evidence type="ECO:0000259" key="1">
    <source>
        <dbReference type="Pfam" id="PF00483"/>
    </source>
</evidence>
<keyword evidence="3" id="KW-1185">Reference proteome</keyword>
<dbReference type="GO" id="GO:0005975">
    <property type="term" value="P:carbohydrate metabolic process"/>
    <property type="evidence" value="ECO:0007669"/>
    <property type="project" value="InterPro"/>
</dbReference>
<dbReference type="Pfam" id="PF00483">
    <property type="entry name" value="NTP_transferase"/>
    <property type="match status" value="1"/>
</dbReference>
<evidence type="ECO:0000313" key="3">
    <source>
        <dbReference type="Proteomes" id="UP000221247"/>
    </source>
</evidence>
<dbReference type="Gene3D" id="3.40.1400.10">
    <property type="entry name" value="Sugar-phosphate isomerase, RpiB/LacA/LacB"/>
    <property type="match status" value="1"/>
</dbReference>
<dbReference type="InterPro" id="IPR036569">
    <property type="entry name" value="RpiB_LacA_LacB_sf"/>
</dbReference>
<organism evidence="2 3">
    <name type="scientific">Synechococcus phage Bellamy</name>
    <dbReference type="NCBI Taxonomy" id="2023996"/>
    <lineage>
        <taxon>Viruses</taxon>
        <taxon>Duplodnaviria</taxon>
        <taxon>Heunggongvirae</taxon>
        <taxon>Uroviricota</taxon>
        <taxon>Caudoviricetes</taxon>
        <taxon>Pantevenvirales</taxon>
        <taxon>Kyanoviridae</taxon>
        <taxon>Bellamyvirus</taxon>
        <taxon>Bellamyvirus bellamy</taxon>
    </lineage>
</organism>
<dbReference type="PANTHER" id="PTHR30345:SF0">
    <property type="entry name" value="DNA DAMAGE-REPAIR_TOLERATION PROTEIN DRT102"/>
    <property type="match status" value="1"/>
</dbReference>
<name>A0A222YX14_9CAUD</name>
<dbReference type="Pfam" id="PF02502">
    <property type="entry name" value="LacAB_rpiB"/>
    <property type="match status" value="1"/>
</dbReference>
<dbReference type="SUPFAM" id="SSF89623">
    <property type="entry name" value="Ribose/Galactose isomerase RpiB/AlsB"/>
    <property type="match status" value="1"/>
</dbReference>
<dbReference type="KEGG" id="vg:54981536"/>
<gene>
    <name evidence="2" type="primary">206</name>
    <name evidence="2" type="ORF">PBI_BELLAMY_206</name>
</gene>
<dbReference type="InterPro" id="IPR003500">
    <property type="entry name" value="RpiB_LacA_LacB"/>
</dbReference>
<dbReference type="Gene3D" id="3.90.550.10">
    <property type="entry name" value="Spore Coat Polysaccharide Biosynthesis Protein SpsA, Chain A"/>
    <property type="match status" value="1"/>
</dbReference>
<dbReference type="SUPFAM" id="SSF53448">
    <property type="entry name" value="Nucleotide-diphospho-sugar transferases"/>
    <property type="match status" value="1"/>
</dbReference>
<dbReference type="EMBL" id="MF351863">
    <property type="protein sequence ID" value="ASR76242.1"/>
    <property type="molecule type" value="Genomic_DNA"/>
</dbReference>
<dbReference type="NCBIfam" id="TIGR00689">
    <property type="entry name" value="rpiB_lacA_lacB"/>
    <property type="match status" value="1"/>
</dbReference>
<proteinExistence type="predicted"/>
<dbReference type="RefSeq" id="YP_009791355.1">
    <property type="nucleotide sequence ID" value="NC_047838.1"/>
</dbReference>
<dbReference type="InterPro" id="IPR029044">
    <property type="entry name" value="Nucleotide-diphossugar_trans"/>
</dbReference>
<dbReference type="GeneID" id="54981536"/>
<dbReference type="Proteomes" id="UP000221247">
    <property type="component" value="Segment"/>
</dbReference>
<feature type="domain" description="Nucleotidyl transferase" evidence="1">
    <location>
        <begin position="10"/>
        <end position="176"/>
    </location>
</feature>
<protein>
    <submittedName>
        <fullName evidence="2">Phosphatase</fullName>
    </submittedName>
</protein>
<dbReference type="GO" id="GO:0016853">
    <property type="term" value="F:isomerase activity"/>
    <property type="evidence" value="ECO:0007669"/>
    <property type="project" value="InterPro"/>
</dbReference>
<sequence length="385" mass="43984">MKPNILVPMAGLGSRFIKEGFKVPKQLINIKDKHLIDISLDCLDYEGCNLIFVVRDETVYNHHMDELLRKKFGDDIKVVILDKLTDGSVSSCLYAEEYIDNDAPLIIHTLDIEFRPVFNPHVMTEMDADGLILTFKSNSANYSYAKVGDDGFVTETAEKKAISNNACVGIYGFKKGSDFCKYARDMINRDLRTKNEFYISPLYNLLIEDNKQIKTRSVDKMHVFGTPDEYHFYKDNVTRRIGDKPIAICSDHSGFEAKEIFKEVLDKHGLEYIDFGTVLNRDCDYRDYIASAVKSIGERDCDYGFGFCRTGQGVNICANKYKGIRSALIYDNFAMEMSIRHNCANFFAIPAKDADYDVLDKYLEICSSNTFDGGRHQIRIQELEK</sequence>